<dbReference type="AlphaFoldDB" id="A0A0N9HY71"/>
<dbReference type="KEGG" id="kphy:AOZ06_16285"/>
<dbReference type="OrthoDB" id="3658013at2"/>
<evidence type="ECO:0000313" key="3">
    <source>
        <dbReference type="EMBL" id="ALG08262.1"/>
    </source>
</evidence>
<protein>
    <recommendedName>
        <fullName evidence="5">DUF3558 domain-containing protein</fullName>
    </recommendedName>
</protein>
<reference evidence="3 4" key="1">
    <citation type="submission" date="2015-07" db="EMBL/GenBank/DDBJ databases">
        <title>Genome sequencing of Kibdelosporangium phytohabitans.</title>
        <authorList>
            <person name="Qin S."/>
            <person name="Xing K."/>
        </authorList>
    </citation>
    <scope>NUCLEOTIDE SEQUENCE [LARGE SCALE GENOMIC DNA]</scope>
    <source>
        <strain evidence="3 4">KLBMP1111</strain>
    </source>
</reference>
<evidence type="ECO:0000256" key="1">
    <source>
        <dbReference type="SAM" id="MobiDB-lite"/>
    </source>
</evidence>
<dbReference type="PROSITE" id="PS51257">
    <property type="entry name" value="PROKAR_LIPOPROTEIN"/>
    <property type="match status" value="1"/>
</dbReference>
<evidence type="ECO:0008006" key="5">
    <source>
        <dbReference type="Google" id="ProtNLM"/>
    </source>
</evidence>
<evidence type="ECO:0000313" key="4">
    <source>
        <dbReference type="Proteomes" id="UP000063699"/>
    </source>
</evidence>
<dbReference type="Proteomes" id="UP000063699">
    <property type="component" value="Chromosome"/>
</dbReference>
<feature type="region of interest" description="Disordered" evidence="1">
    <location>
        <begin position="29"/>
        <end position="65"/>
    </location>
</feature>
<accession>A0A0N9HY71</accession>
<keyword evidence="4" id="KW-1185">Reference proteome</keyword>
<proteinExistence type="predicted"/>
<gene>
    <name evidence="3" type="ORF">AOZ06_16285</name>
</gene>
<evidence type="ECO:0000256" key="2">
    <source>
        <dbReference type="SAM" id="SignalP"/>
    </source>
</evidence>
<dbReference type="EMBL" id="CP012752">
    <property type="protein sequence ID" value="ALG08262.1"/>
    <property type="molecule type" value="Genomic_DNA"/>
</dbReference>
<sequence>MRIAAVLVVVAALWGSGCATAVPGTPMAAERISGAPGTGAEPPAGPSPDDYEPMPEHGVFSSEDQNQPMPVPSWAWHGWAGHGGLCAWVPSGMFDGLAAGPPLQGGPACSFVTTSGNNVQITWGMFYSPFLYDKLAFIDVDKVAGLHAMVYDLRRNQDAYPGSCQVRVDTRSLSGVSVLHWNNAKKHLDRKESCAVAMETARRIVTGRVPLAGGTVWGPTQQHPAPAAVPPDACGVVDNIVATFAGLPFKDGEAKRGQNKLGATCVVAKNGREAATILTPGPGQGLRQVPAPESAEVRDTAIGTLPGRTEVAGKTCAVAVELVPGRVLRIQFSRNETLGDECMYARELVMVAVGRLIEKA</sequence>
<organism evidence="3 4">
    <name type="scientific">Kibdelosporangium phytohabitans</name>
    <dbReference type="NCBI Taxonomy" id="860235"/>
    <lineage>
        <taxon>Bacteria</taxon>
        <taxon>Bacillati</taxon>
        <taxon>Actinomycetota</taxon>
        <taxon>Actinomycetes</taxon>
        <taxon>Pseudonocardiales</taxon>
        <taxon>Pseudonocardiaceae</taxon>
        <taxon>Kibdelosporangium</taxon>
    </lineage>
</organism>
<name>A0A0N9HY71_9PSEU</name>
<feature type="signal peptide" evidence="2">
    <location>
        <begin position="1"/>
        <end position="21"/>
    </location>
</feature>
<dbReference type="RefSeq" id="WP_054290169.1">
    <property type="nucleotide sequence ID" value="NZ_CP012752.1"/>
</dbReference>
<feature type="chain" id="PRO_5006035626" description="DUF3558 domain-containing protein" evidence="2">
    <location>
        <begin position="22"/>
        <end position="360"/>
    </location>
</feature>
<keyword evidence="2" id="KW-0732">Signal</keyword>